<accession>A0A8S9XNP2</accession>
<reference evidence="2" key="1">
    <citation type="journal article" date="2021" name="Mol. Ecol. Resour.">
        <title>Apolygus lucorum genome provides insights into omnivorousness and mesophyll feeding.</title>
        <authorList>
            <person name="Liu Y."/>
            <person name="Liu H."/>
            <person name="Wang H."/>
            <person name="Huang T."/>
            <person name="Liu B."/>
            <person name="Yang B."/>
            <person name="Yin L."/>
            <person name="Li B."/>
            <person name="Zhang Y."/>
            <person name="Zhang S."/>
            <person name="Jiang F."/>
            <person name="Zhang X."/>
            <person name="Ren Y."/>
            <person name="Wang B."/>
            <person name="Wang S."/>
            <person name="Lu Y."/>
            <person name="Wu K."/>
            <person name="Fan W."/>
            <person name="Wang G."/>
        </authorList>
    </citation>
    <scope>NUCLEOTIDE SEQUENCE</scope>
    <source>
        <strain evidence="2">12Hb</strain>
    </source>
</reference>
<organism evidence="2 3">
    <name type="scientific">Apolygus lucorum</name>
    <name type="common">Small green plant bug</name>
    <name type="synonym">Lygocoris lucorum</name>
    <dbReference type="NCBI Taxonomy" id="248454"/>
    <lineage>
        <taxon>Eukaryota</taxon>
        <taxon>Metazoa</taxon>
        <taxon>Ecdysozoa</taxon>
        <taxon>Arthropoda</taxon>
        <taxon>Hexapoda</taxon>
        <taxon>Insecta</taxon>
        <taxon>Pterygota</taxon>
        <taxon>Neoptera</taxon>
        <taxon>Paraneoptera</taxon>
        <taxon>Hemiptera</taxon>
        <taxon>Heteroptera</taxon>
        <taxon>Panheteroptera</taxon>
        <taxon>Cimicomorpha</taxon>
        <taxon>Miridae</taxon>
        <taxon>Mirini</taxon>
        <taxon>Apolygus</taxon>
    </lineage>
</organism>
<name>A0A8S9XNP2_APOLU</name>
<gene>
    <name evidence="2" type="ORF">GE061_013322</name>
</gene>
<proteinExistence type="predicted"/>
<comment type="caution">
    <text evidence="2">The sequence shown here is derived from an EMBL/GenBank/DDBJ whole genome shotgun (WGS) entry which is preliminary data.</text>
</comment>
<sequence>MNDKAQSTPILSCAEDDETRVQDSKITTMELQTIASNDLQKKLCHEKGEGYPSHSLSERTFDNGFDTIPEENEDFLKSDFAHSDAIPVLVDDNGTLFDSEASDLEAEEASHEIVYSAMTQLVQQETNPNNLRGKTEVDVENSIYLSSHQHKGFVTSKDSSEVAAPGLKRALLEERKYITFIRFESFSSDADSRSSCPVNISLISSA</sequence>
<feature type="compositionally biased region" description="Polar residues" evidence="1">
    <location>
        <begin position="1"/>
        <end position="10"/>
    </location>
</feature>
<dbReference type="AlphaFoldDB" id="A0A8S9XNP2"/>
<evidence type="ECO:0000256" key="1">
    <source>
        <dbReference type="SAM" id="MobiDB-lite"/>
    </source>
</evidence>
<evidence type="ECO:0000313" key="2">
    <source>
        <dbReference type="EMBL" id="KAF6210219.1"/>
    </source>
</evidence>
<keyword evidence="3" id="KW-1185">Reference proteome</keyword>
<feature type="region of interest" description="Disordered" evidence="1">
    <location>
        <begin position="1"/>
        <end position="21"/>
    </location>
</feature>
<dbReference type="EMBL" id="WIXP02000005">
    <property type="protein sequence ID" value="KAF6210219.1"/>
    <property type="molecule type" value="Genomic_DNA"/>
</dbReference>
<dbReference type="Proteomes" id="UP000466442">
    <property type="component" value="Linkage Group LG5"/>
</dbReference>
<evidence type="ECO:0000313" key="3">
    <source>
        <dbReference type="Proteomes" id="UP000466442"/>
    </source>
</evidence>
<protein>
    <submittedName>
        <fullName evidence="2">Uncharacterized protein</fullName>
    </submittedName>
</protein>